<comment type="similarity">
    <text evidence="3">Belongs to the IPP transferase family.</text>
</comment>
<keyword evidence="21" id="KW-1185">Reference proteome</keyword>
<evidence type="ECO:0000256" key="17">
    <source>
        <dbReference type="ARBA" id="ARBA00030893"/>
    </source>
</evidence>
<keyword evidence="9" id="KW-0819">tRNA processing</keyword>
<evidence type="ECO:0000256" key="10">
    <source>
        <dbReference type="ARBA" id="ARBA00022723"/>
    </source>
</evidence>
<keyword evidence="6" id="KW-0963">Cytoplasm</keyword>
<dbReference type="Ensembl" id="ENSMCST00000001701.1">
    <property type="protein sequence ID" value="ENSMCSP00000001660.1"/>
    <property type="gene ID" value="ENSMCSG00000001239.1"/>
</dbReference>
<evidence type="ECO:0000313" key="21">
    <source>
        <dbReference type="Proteomes" id="UP000694560"/>
    </source>
</evidence>
<dbReference type="Proteomes" id="UP000694560">
    <property type="component" value="Unplaced"/>
</dbReference>
<evidence type="ECO:0000256" key="13">
    <source>
        <dbReference type="ARBA" id="ARBA00022833"/>
    </source>
</evidence>
<dbReference type="Gene3D" id="3.40.50.300">
    <property type="entry name" value="P-loop containing nucleotide triphosphate hydrolases"/>
    <property type="match status" value="1"/>
</dbReference>
<dbReference type="InterPro" id="IPR027417">
    <property type="entry name" value="P-loop_NTPase"/>
</dbReference>
<proteinExistence type="inferred from homology"/>
<keyword evidence="15" id="KW-0809">Transit peptide</keyword>
<comment type="function">
    <text evidence="19">Catalyzes the transfer of a dimethylallyl group onto the adenine at position 37 of both cytosolic and mitochondrial tRNAs, leading to the formation of N6-(dimethylallyl)adenosine (i6A37). Mediates modification of a limited subset of tRNAs: tRNA(Ser)(AGA), tRNA(Ser)(CGA), tRNA(Ser)(UGA), as well as partial modification of the selenocysteine tRNA(Ser)(UCA). TRIT1 is therefore required for selenoprotein expression.</text>
</comment>
<evidence type="ECO:0000256" key="16">
    <source>
        <dbReference type="ARBA" id="ARBA00023128"/>
    </source>
</evidence>
<evidence type="ECO:0000256" key="19">
    <source>
        <dbReference type="ARBA" id="ARBA00057810"/>
    </source>
</evidence>
<dbReference type="PANTHER" id="PTHR11088">
    <property type="entry name" value="TRNA DIMETHYLALLYLTRANSFERASE"/>
    <property type="match status" value="1"/>
</dbReference>
<name>A0A8C5T4W0_9PASS</name>
<dbReference type="Gene3D" id="1.10.20.140">
    <property type="match status" value="1"/>
</dbReference>
<dbReference type="Pfam" id="PF01715">
    <property type="entry name" value="IPPT"/>
    <property type="match status" value="1"/>
</dbReference>
<keyword evidence="12" id="KW-0863">Zinc-finger</keyword>
<evidence type="ECO:0000256" key="14">
    <source>
        <dbReference type="ARBA" id="ARBA00022840"/>
    </source>
</evidence>
<evidence type="ECO:0000256" key="18">
    <source>
        <dbReference type="ARBA" id="ARBA00049563"/>
    </source>
</evidence>
<dbReference type="EC" id="2.5.1.75" evidence="4"/>
<dbReference type="AlphaFoldDB" id="A0A8C5T4W0"/>
<comment type="subcellular location">
    <subcellularLocation>
        <location evidence="2">Cytoplasm</location>
    </subcellularLocation>
    <subcellularLocation>
        <location evidence="1">Mitochondrion</location>
    </subcellularLocation>
</comment>
<dbReference type="GO" id="GO:0008270">
    <property type="term" value="F:zinc ion binding"/>
    <property type="evidence" value="ECO:0007669"/>
    <property type="project" value="UniProtKB-KW"/>
</dbReference>
<reference evidence="20" key="2">
    <citation type="submission" date="2025-09" db="UniProtKB">
        <authorList>
            <consortium name="Ensembl"/>
        </authorList>
    </citation>
    <scope>IDENTIFICATION</scope>
</reference>
<evidence type="ECO:0000256" key="11">
    <source>
        <dbReference type="ARBA" id="ARBA00022741"/>
    </source>
</evidence>
<protein>
    <recommendedName>
        <fullName evidence="5">tRNA dimethylallyltransferase</fullName>
        <ecNumber evidence="4">2.5.1.75</ecNumber>
    </recommendedName>
    <alternativeName>
        <fullName evidence="17">Isopentenyl-diphosphate:tRNA isopentenyltransferase</fullName>
    </alternativeName>
</protein>
<dbReference type="GO" id="GO:0005524">
    <property type="term" value="F:ATP binding"/>
    <property type="evidence" value="ECO:0007669"/>
    <property type="project" value="UniProtKB-KW"/>
</dbReference>
<sequence>MVYKGLDIITNKVSPQEQRLCRHHMISFVDPLVSNYTVVDFRDKAVPVISFDIPIVVGGTNYYIESLLWKVLINTKVPDRKMELEQLDSAELHRRLSQVDPEMAAKLHPHDKRKVARSLQVFEETGIPHSEILQQQQEEEGGGPLGGPLKYPHSCILWLHADQAGESRLLAGWGRAESLLLPRRRQQSLWHPWV</sequence>
<dbReference type="GO" id="GO:0052381">
    <property type="term" value="F:tRNA dimethylallyltransferase activity"/>
    <property type="evidence" value="ECO:0007669"/>
    <property type="project" value="UniProtKB-EC"/>
</dbReference>
<dbReference type="OrthoDB" id="775260at2759"/>
<keyword evidence="13" id="KW-0862">Zinc</keyword>
<dbReference type="InterPro" id="IPR039657">
    <property type="entry name" value="Dimethylallyltransferase"/>
</dbReference>
<reference evidence="20" key="1">
    <citation type="submission" date="2025-08" db="UniProtKB">
        <authorList>
            <consortium name="Ensembl"/>
        </authorList>
    </citation>
    <scope>IDENTIFICATION</scope>
</reference>
<evidence type="ECO:0000256" key="9">
    <source>
        <dbReference type="ARBA" id="ARBA00022694"/>
    </source>
</evidence>
<keyword evidence="7" id="KW-0597">Phosphoprotein</keyword>
<dbReference type="PANTHER" id="PTHR11088:SF89">
    <property type="entry name" value="TRNA DIMETHYLALLYLTRANSFERASE"/>
    <property type="match status" value="1"/>
</dbReference>
<evidence type="ECO:0000256" key="12">
    <source>
        <dbReference type="ARBA" id="ARBA00022771"/>
    </source>
</evidence>
<evidence type="ECO:0000256" key="2">
    <source>
        <dbReference type="ARBA" id="ARBA00004496"/>
    </source>
</evidence>
<dbReference type="GO" id="GO:0006400">
    <property type="term" value="P:tRNA modification"/>
    <property type="evidence" value="ECO:0007669"/>
    <property type="project" value="TreeGrafter"/>
</dbReference>
<dbReference type="GO" id="GO:0005739">
    <property type="term" value="C:mitochondrion"/>
    <property type="evidence" value="ECO:0007669"/>
    <property type="project" value="UniProtKB-SubCell"/>
</dbReference>
<evidence type="ECO:0000256" key="4">
    <source>
        <dbReference type="ARBA" id="ARBA00012665"/>
    </source>
</evidence>
<accession>A0A8C5T4W0</accession>
<evidence type="ECO:0000256" key="5">
    <source>
        <dbReference type="ARBA" id="ARBA00017477"/>
    </source>
</evidence>
<evidence type="ECO:0000313" key="20">
    <source>
        <dbReference type="Ensembl" id="ENSMCSP00000001660.1"/>
    </source>
</evidence>
<evidence type="ECO:0000256" key="1">
    <source>
        <dbReference type="ARBA" id="ARBA00004173"/>
    </source>
</evidence>
<keyword evidence="10" id="KW-0479">Metal-binding</keyword>
<evidence type="ECO:0000256" key="3">
    <source>
        <dbReference type="ARBA" id="ARBA00005842"/>
    </source>
</evidence>
<keyword evidence="11" id="KW-0547">Nucleotide-binding</keyword>
<keyword evidence="14" id="KW-0067">ATP-binding</keyword>
<organism evidence="20 21">
    <name type="scientific">Malurus cyaneus samueli</name>
    <dbReference type="NCBI Taxonomy" id="2593467"/>
    <lineage>
        <taxon>Eukaryota</taxon>
        <taxon>Metazoa</taxon>
        <taxon>Chordata</taxon>
        <taxon>Craniata</taxon>
        <taxon>Vertebrata</taxon>
        <taxon>Euteleostomi</taxon>
        <taxon>Archelosauria</taxon>
        <taxon>Archosauria</taxon>
        <taxon>Dinosauria</taxon>
        <taxon>Saurischia</taxon>
        <taxon>Theropoda</taxon>
        <taxon>Coelurosauria</taxon>
        <taxon>Aves</taxon>
        <taxon>Neognathae</taxon>
        <taxon>Neoaves</taxon>
        <taxon>Telluraves</taxon>
        <taxon>Australaves</taxon>
        <taxon>Passeriformes</taxon>
        <taxon>Meliphagoidea</taxon>
        <taxon>Maluridae</taxon>
        <taxon>Malurus</taxon>
    </lineage>
</organism>
<dbReference type="FunFam" id="1.10.20.140:FF:000002">
    <property type="entry name" value="tRNA dimethylallyltransferase, mitochondrial"/>
    <property type="match status" value="1"/>
</dbReference>
<comment type="catalytic activity">
    <reaction evidence="18">
        <text>adenosine(37) in tRNA + dimethylallyl diphosphate = N(6)-dimethylallyladenosine(37) in tRNA + diphosphate</text>
        <dbReference type="Rhea" id="RHEA:26482"/>
        <dbReference type="Rhea" id="RHEA-COMP:10162"/>
        <dbReference type="Rhea" id="RHEA-COMP:10375"/>
        <dbReference type="ChEBI" id="CHEBI:33019"/>
        <dbReference type="ChEBI" id="CHEBI:57623"/>
        <dbReference type="ChEBI" id="CHEBI:74411"/>
        <dbReference type="ChEBI" id="CHEBI:74415"/>
        <dbReference type="EC" id="2.5.1.75"/>
    </reaction>
</comment>
<evidence type="ECO:0000256" key="8">
    <source>
        <dbReference type="ARBA" id="ARBA00022679"/>
    </source>
</evidence>
<evidence type="ECO:0000256" key="7">
    <source>
        <dbReference type="ARBA" id="ARBA00022553"/>
    </source>
</evidence>
<keyword evidence="8" id="KW-0808">Transferase</keyword>
<keyword evidence="16" id="KW-0496">Mitochondrion</keyword>
<evidence type="ECO:0000256" key="6">
    <source>
        <dbReference type="ARBA" id="ARBA00022490"/>
    </source>
</evidence>
<evidence type="ECO:0000256" key="15">
    <source>
        <dbReference type="ARBA" id="ARBA00022946"/>
    </source>
</evidence>